<feature type="domain" description="C2H2-type" evidence="10">
    <location>
        <begin position="436"/>
        <end position="461"/>
    </location>
</feature>
<dbReference type="SMART" id="SM00355">
    <property type="entry name" value="ZnF_C2H2"/>
    <property type="match status" value="10"/>
</dbReference>
<dbReference type="Gene3D" id="3.30.160.60">
    <property type="entry name" value="Classic Zinc Finger"/>
    <property type="match status" value="6"/>
</dbReference>
<evidence type="ECO:0000313" key="12">
    <source>
        <dbReference type="Proteomes" id="UP001154078"/>
    </source>
</evidence>
<feature type="domain" description="C2H2-type" evidence="10">
    <location>
        <begin position="551"/>
        <end position="578"/>
    </location>
</feature>
<keyword evidence="7" id="KW-0804">Transcription</keyword>
<dbReference type="GO" id="GO:0008270">
    <property type="term" value="F:zinc ion binding"/>
    <property type="evidence" value="ECO:0007669"/>
    <property type="project" value="UniProtKB-KW"/>
</dbReference>
<organism evidence="11 12">
    <name type="scientific">Brassicogethes aeneus</name>
    <name type="common">Rape pollen beetle</name>
    <name type="synonym">Meligethes aeneus</name>
    <dbReference type="NCBI Taxonomy" id="1431903"/>
    <lineage>
        <taxon>Eukaryota</taxon>
        <taxon>Metazoa</taxon>
        <taxon>Ecdysozoa</taxon>
        <taxon>Arthropoda</taxon>
        <taxon>Hexapoda</taxon>
        <taxon>Insecta</taxon>
        <taxon>Pterygota</taxon>
        <taxon>Neoptera</taxon>
        <taxon>Endopterygota</taxon>
        <taxon>Coleoptera</taxon>
        <taxon>Polyphaga</taxon>
        <taxon>Cucujiformia</taxon>
        <taxon>Nitidulidae</taxon>
        <taxon>Meligethinae</taxon>
        <taxon>Brassicogethes</taxon>
    </lineage>
</organism>
<keyword evidence="2" id="KW-0479">Metal-binding</keyword>
<dbReference type="GO" id="GO:0000978">
    <property type="term" value="F:RNA polymerase II cis-regulatory region sequence-specific DNA binding"/>
    <property type="evidence" value="ECO:0007669"/>
    <property type="project" value="TreeGrafter"/>
</dbReference>
<dbReference type="OrthoDB" id="3437960at2759"/>
<dbReference type="PANTHER" id="PTHR24399">
    <property type="entry name" value="ZINC FINGER AND BTB DOMAIN-CONTAINING"/>
    <property type="match status" value="1"/>
</dbReference>
<evidence type="ECO:0000256" key="1">
    <source>
        <dbReference type="ARBA" id="ARBA00004123"/>
    </source>
</evidence>
<feature type="domain" description="C2H2-type" evidence="10">
    <location>
        <begin position="467"/>
        <end position="494"/>
    </location>
</feature>
<evidence type="ECO:0000256" key="3">
    <source>
        <dbReference type="ARBA" id="ARBA00022737"/>
    </source>
</evidence>
<sequence length="636" mass="74115">MYSQSINQKSELYPANQTQINNAYPQDNVYDIYSSTSAQVYNTHPPAYSAAYNGTNWDSRIMFDADKSLKIPDKIDMIEITSKDLSPVSYCSDLIQDVYKYNNVYNKCDNQWYYPYNQYPSCAQVSKSNTNMQNMNKYCSIQKNSNYCDYSEQEYYKNSCQVKNVEPSVNNLNLCNQFEKFQENYTHTSNFYSLNDIPFEAIHQIDQNTEDTNEESDIIVEESDDDVTDFSEDHENISNKCIICNLGYAPMGRQFYFLTMKSPLAMTTQKPVYNKIISIVGKIRTKKDYICSECLGLLNTIDHLTVKLNNFKQEILSKFQKTCESNNIGNVKKRKNKLLKMPRFKCKTCKKIVCIKQFLNYHLKRHKLSNTYLCELCGLSFQKYILFKRHKLSHKTKYKPVKRSIIAHKCTNCKKNFKTKTNFTEHQNFCLGILPFNCTDKLCDKKFASSTKLKNHIKLKHEKKFIAICSICNIGFIKLSDYKSHKITHSADKKFSCEKCGKNYKTLSNLNFHMKVHSDKLPFICELCDKGFLRKDYLEAHINNHNGVKNYNCNVCSKKFVSQKNLDAHLKYHDGTVKIYKCNICGKSMSSGFEEHLRTHSNVREFECTSCDMKFKTKGSLSKHVKIKHEKDIKVV</sequence>
<feature type="domain" description="C2H2-type" evidence="10">
    <location>
        <begin position="408"/>
        <end position="435"/>
    </location>
</feature>
<dbReference type="Proteomes" id="UP001154078">
    <property type="component" value="Chromosome 1"/>
</dbReference>
<dbReference type="InterPro" id="IPR013087">
    <property type="entry name" value="Znf_C2H2_type"/>
</dbReference>
<gene>
    <name evidence="11" type="ORF">MELIAE_LOCUS783</name>
</gene>
<dbReference type="GO" id="GO:0005654">
    <property type="term" value="C:nucleoplasm"/>
    <property type="evidence" value="ECO:0007669"/>
    <property type="project" value="TreeGrafter"/>
</dbReference>
<keyword evidence="5" id="KW-0862">Zinc</keyword>
<feature type="domain" description="C2H2-type" evidence="10">
    <location>
        <begin position="495"/>
        <end position="522"/>
    </location>
</feature>
<dbReference type="SUPFAM" id="SSF57667">
    <property type="entry name" value="beta-beta-alpha zinc fingers"/>
    <property type="match status" value="5"/>
</dbReference>
<dbReference type="Pfam" id="PF00096">
    <property type="entry name" value="zf-C2H2"/>
    <property type="match status" value="4"/>
</dbReference>
<dbReference type="InterPro" id="IPR036236">
    <property type="entry name" value="Znf_C2H2_sf"/>
</dbReference>
<dbReference type="PROSITE" id="PS50157">
    <property type="entry name" value="ZINC_FINGER_C2H2_2"/>
    <property type="match status" value="8"/>
</dbReference>
<keyword evidence="8" id="KW-0539">Nucleus</keyword>
<evidence type="ECO:0000256" key="6">
    <source>
        <dbReference type="ARBA" id="ARBA00023015"/>
    </source>
</evidence>
<keyword evidence="3" id="KW-0677">Repeat</keyword>
<evidence type="ECO:0000256" key="8">
    <source>
        <dbReference type="ARBA" id="ARBA00023242"/>
    </source>
</evidence>
<evidence type="ECO:0000256" key="4">
    <source>
        <dbReference type="ARBA" id="ARBA00022771"/>
    </source>
</evidence>
<evidence type="ECO:0000256" key="7">
    <source>
        <dbReference type="ARBA" id="ARBA00023163"/>
    </source>
</evidence>
<dbReference type="AlphaFoldDB" id="A0A9P0ARS3"/>
<dbReference type="GO" id="GO:0001227">
    <property type="term" value="F:DNA-binding transcription repressor activity, RNA polymerase II-specific"/>
    <property type="evidence" value="ECO:0007669"/>
    <property type="project" value="TreeGrafter"/>
</dbReference>
<evidence type="ECO:0000259" key="10">
    <source>
        <dbReference type="PROSITE" id="PS50157"/>
    </source>
</evidence>
<keyword evidence="6" id="KW-0805">Transcription regulation</keyword>
<feature type="domain" description="C2H2-type" evidence="10">
    <location>
        <begin position="606"/>
        <end position="634"/>
    </location>
</feature>
<comment type="subcellular location">
    <subcellularLocation>
        <location evidence="1">Nucleus</location>
    </subcellularLocation>
</comment>
<dbReference type="PANTHER" id="PTHR24399:SF70">
    <property type="entry name" value="C2H2-TYPE DOMAIN-CONTAINING PROTEIN"/>
    <property type="match status" value="1"/>
</dbReference>
<accession>A0A9P0ARS3</accession>
<proteinExistence type="predicted"/>
<dbReference type="EMBL" id="OV121132">
    <property type="protein sequence ID" value="CAH0546670.1"/>
    <property type="molecule type" value="Genomic_DNA"/>
</dbReference>
<protein>
    <recommendedName>
        <fullName evidence="10">C2H2-type domain-containing protein</fullName>
    </recommendedName>
</protein>
<feature type="domain" description="C2H2-type" evidence="10">
    <location>
        <begin position="523"/>
        <end position="550"/>
    </location>
</feature>
<keyword evidence="12" id="KW-1185">Reference proteome</keyword>
<keyword evidence="4 9" id="KW-0863">Zinc-finger</keyword>
<evidence type="ECO:0000256" key="5">
    <source>
        <dbReference type="ARBA" id="ARBA00022833"/>
    </source>
</evidence>
<dbReference type="PROSITE" id="PS00028">
    <property type="entry name" value="ZINC_FINGER_C2H2_1"/>
    <property type="match status" value="8"/>
</dbReference>
<dbReference type="FunFam" id="3.30.160.60:FF:000100">
    <property type="entry name" value="Zinc finger 45-like"/>
    <property type="match status" value="1"/>
</dbReference>
<reference evidence="11" key="1">
    <citation type="submission" date="2021-12" db="EMBL/GenBank/DDBJ databases">
        <authorList>
            <person name="King R."/>
        </authorList>
    </citation>
    <scope>NUCLEOTIDE SEQUENCE</scope>
</reference>
<evidence type="ECO:0000256" key="2">
    <source>
        <dbReference type="ARBA" id="ARBA00022723"/>
    </source>
</evidence>
<name>A0A9P0ARS3_BRAAE</name>
<evidence type="ECO:0000256" key="9">
    <source>
        <dbReference type="PROSITE-ProRule" id="PRU00042"/>
    </source>
</evidence>
<feature type="domain" description="C2H2-type" evidence="10">
    <location>
        <begin position="372"/>
        <end position="399"/>
    </location>
</feature>
<evidence type="ECO:0000313" key="11">
    <source>
        <dbReference type="EMBL" id="CAH0546670.1"/>
    </source>
</evidence>